<dbReference type="EMBL" id="BMMV01000012">
    <property type="protein sequence ID" value="GGK04726.1"/>
    <property type="molecule type" value="Genomic_DNA"/>
</dbReference>
<dbReference type="Proteomes" id="UP000660265">
    <property type="component" value="Unassembled WGS sequence"/>
</dbReference>
<dbReference type="RefSeq" id="WP_189108907.1">
    <property type="nucleotide sequence ID" value="NZ_BMMV01000012.1"/>
</dbReference>
<name>A0ABQ2EDW8_9ACTN</name>
<gene>
    <name evidence="3" type="ORF">GCM10011583_40590</name>
</gene>
<organism evidence="3 4">
    <name type="scientific">Streptomyces camponoticapitis</name>
    <dbReference type="NCBI Taxonomy" id="1616125"/>
    <lineage>
        <taxon>Bacteria</taxon>
        <taxon>Bacillati</taxon>
        <taxon>Actinomycetota</taxon>
        <taxon>Actinomycetes</taxon>
        <taxon>Kitasatosporales</taxon>
        <taxon>Streptomycetaceae</taxon>
        <taxon>Streptomyces</taxon>
    </lineage>
</organism>
<keyword evidence="4" id="KW-1185">Reference proteome</keyword>
<sequence length="54" mass="5289">MYGKIIQCVVAGAIAAGGLAAAGSLPANAAAVQSPDERGSAYVTRQDSDPGQGR</sequence>
<evidence type="ECO:0000313" key="3">
    <source>
        <dbReference type="EMBL" id="GGK04726.1"/>
    </source>
</evidence>
<keyword evidence="2" id="KW-0732">Signal</keyword>
<evidence type="ECO:0000313" key="4">
    <source>
        <dbReference type="Proteomes" id="UP000660265"/>
    </source>
</evidence>
<proteinExistence type="predicted"/>
<comment type="caution">
    <text evidence="3">The sequence shown here is derived from an EMBL/GenBank/DDBJ whole genome shotgun (WGS) entry which is preliminary data.</text>
</comment>
<evidence type="ECO:0000256" key="1">
    <source>
        <dbReference type="SAM" id="MobiDB-lite"/>
    </source>
</evidence>
<reference evidence="4" key="1">
    <citation type="journal article" date="2019" name="Int. J. Syst. Evol. Microbiol.">
        <title>The Global Catalogue of Microorganisms (GCM) 10K type strain sequencing project: providing services to taxonomists for standard genome sequencing and annotation.</title>
        <authorList>
            <consortium name="The Broad Institute Genomics Platform"/>
            <consortium name="The Broad Institute Genome Sequencing Center for Infectious Disease"/>
            <person name="Wu L."/>
            <person name="Ma J."/>
        </authorList>
    </citation>
    <scope>NUCLEOTIDE SEQUENCE [LARGE SCALE GENOMIC DNA]</scope>
    <source>
        <strain evidence="4">CGMCC 4.7275</strain>
    </source>
</reference>
<feature type="chain" id="PRO_5045354119" evidence="2">
    <location>
        <begin position="30"/>
        <end position="54"/>
    </location>
</feature>
<feature type="signal peptide" evidence="2">
    <location>
        <begin position="1"/>
        <end position="29"/>
    </location>
</feature>
<feature type="region of interest" description="Disordered" evidence="1">
    <location>
        <begin position="34"/>
        <end position="54"/>
    </location>
</feature>
<evidence type="ECO:0000256" key="2">
    <source>
        <dbReference type="SAM" id="SignalP"/>
    </source>
</evidence>
<accession>A0ABQ2EDW8</accession>
<protein>
    <submittedName>
        <fullName evidence="3">Uncharacterized protein</fullName>
    </submittedName>
</protein>